<accession>A0A7K1SSV0</accession>
<gene>
    <name evidence="1" type="ORF">GO621_02470</name>
</gene>
<reference evidence="1 2" key="1">
    <citation type="submission" date="2019-12" db="EMBL/GenBank/DDBJ databases">
        <title>Mucilaginibacter sp. HMF7410 genome sequencing and assembly.</title>
        <authorList>
            <person name="Kang H."/>
            <person name="Cha I."/>
            <person name="Kim H."/>
            <person name="Joh K."/>
        </authorList>
    </citation>
    <scope>NUCLEOTIDE SEQUENCE [LARGE SCALE GENOMIC DNA]</scope>
    <source>
        <strain evidence="1 2">HMF7410</strain>
    </source>
</reference>
<comment type="caution">
    <text evidence="1">The sequence shown here is derived from an EMBL/GenBank/DDBJ whole genome shotgun (WGS) entry which is preliminary data.</text>
</comment>
<dbReference type="AlphaFoldDB" id="A0A7K1SSV0"/>
<proteinExistence type="predicted"/>
<sequence length="67" mass="7833">MLIERTNKEVIIRLPASVDTTELQRLVDYLTYKEATANSKASQEQVDELAKEVKKGWWKANRDRLIK</sequence>
<keyword evidence="2" id="KW-1185">Reference proteome</keyword>
<dbReference type="RefSeq" id="WP_157563879.1">
    <property type="nucleotide sequence ID" value="NZ_WPIK01000002.1"/>
</dbReference>
<name>A0A7K1SSV0_9SPHI</name>
<dbReference type="Proteomes" id="UP000462014">
    <property type="component" value="Unassembled WGS sequence"/>
</dbReference>
<organism evidence="1 2">
    <name type="scientific">Mucilaginibacter arboris</name>
    <dbReference type="NCBI Taxonomy" id="2682090"/>
    <lineage>
        <taxon>Bacteria</taxon>
        <taxon>Pseudomonadati</taxon>
        <taxon>Bacteroidota</taxon>
        <taxon>Sphingobacteriia</taxon>
        <taxon>Sphingobacteriales</taxon>
        <taxon>Sphingobacteriaceae</taxon>
        <taxon>Mucilaginibacter</taxon>
    </lineage>
</organism>
<evidence type="ECO:0000313" key="1">
    <source>
        <dbReference type="EMBL" id="MVN20398.1"/>
    </source>
</evidence>
<dbReference type="EMBL" id="WPIK01000002">
    <property type="protein sequence ID" value="MVN20398.1"/>
    <property type="molecule type" value="Genomic_DNA"/>
</dbReference>
<protein>
    <submittedName>
        <fullName evidence="1">Uncharacterized protein</fullName>
    </submittedName>
</protein>
<evidence type="ECO:0000313" key="2">
    <source>
        <dbReference type="Proteomes" id="UP000462014"/>
    </source>
</evidence>